<sequence>MNTSNSNNNIDILFFSIVKNKILFRQILFRLKQRISFGSDSYYDLSVKYLLENKRPDILIKRFKLHEQYSGINQLENVQRSSDNVEEKLPTQVEQSFFTNLFAWKYQSVQDFFIFNSDLELTKLAHSIFAQELEFYIQSNPNFIFYSPSLDIIKYWLFEKGFKQFIHPEQHIYTLESFQHFYKYPSVMEFLYHYGYFENMSQSQVLDWVYYLIKRDIITPKPRDNSLQRLECMTFIYNNVIKENPVDENQLYIESFYSEKVMKEVVKKCIVAGEKEILVWYLENNIGELKSLDDMVYDDERFKYGFTFARDNVNQMDILIYLLDNGLLSKSFLKIEDILWMGDLDAVKYLHARGQSLNFVSYTNYPNDLKVVEYLVNSFPSLNYNDYYHAAIRSNNGQVIKFLQEKGFGSYGNMDTESVKVMEYLMENHLSTKGFNDRGAFSLTLQVAQYLVEFSKKQSSVPIVFSHLSFVRAAENNDIPLLQYLFATLSHISGIDEAIIASIPSISRKGNLKALKFLYEYYSDAKPDVTQQIDAAIVSSLIPNLLHNMNVSLEMIDYIQDSTGVGSLLYHVSTFSNGLESLDGRMNKHIFEKLIDKLIFDHHDQLSQDVIDGMVKRIAQNAFNYAEFDLLEYIINRFYRPNNWEVCLKATPYCYYPQVKVLMYLFENNILRFTDTQVQFLVNIFDKNPSYSLYQYLLKKVPLNTDFYKTLLSYKDTIFSV</sequence>
<dbReference type="AlphaFoldDB" id="A0A8J4UTT3"/>
<reference evidence="1" key="1">
    <citation type="submission" date="2020-01" db="EMBL/GenBank/DDBJ databases">
        <title>Development of genomics and gene disruption for Polysphondylium violaceum indicates a role for the polyketide synthase stlB in stalk morphogenesis.</title>
        <authorList>
            <person name="Narita B."/>
            <person name="Kawabe Y."/>
            <person name="Kin K."/>
            <person name="Saito T."/>
            <person name="Gibbs R."/>
            <person name="Kuspa A."/>
            <person name="Muzny D."/>
            <person name="Queller D."/>
            <person name="Richards S."/>
            <person name="Strassman J."/>
            <person name="Sucgang R."/>
            <person name="Worley K."/>
            <person name="Schaap P."/>
        </authorList>
    </citation>
    <scope>NUCLEOTIDE SEQUENCE</scope>
    <source>
        <strain evidence="1">QSvi11</strain>
    </source>
</reference>
<evidence type="ECO:0000313" key="2">
    <source>
        <dbReference type="Proteomes" id="UP000695562"/>
    </source>
</evidence>
<name>A0A8J4UTT3_9MYCE</name>
<keyword evidence="2" id="KW-1185">Reference proteome</keyword>
<dbReference type="Proteomes" id="UP000695562">
    <property type="component" value="Unassembled WGS sequence"/>
</dbReference>
<proteinExistence type="predicted"/>
<accession>A0A8J4UTT3</accession>
<organism evidence="1 2">
    <name type="scientific">Polysphondylium violaceum</name>
    <dbReference type="NCBI Taxonomy" id="133409"/>
    <lineage>
        <taxon>Eukaryota</taxon>
        <taxon>Amoebozoa</taxon>
        <taxon>Evosea</taxon>
        <taxon>Eumycetozoa</taxon>
        <taxon>Dictyostelia</taxon>
        <taxon>Dictyosteliales</taxon>
        <taxon>Dictyosteliaceae</taxon>
        <taxon>Polysphondylium</taxon>
    </lineage>
</organism>
<gene>
    <name evidence="1" type="ORF">CYY_003815</name>
</gene>
<dbReference type="EMBL" id="AJWJ01000124">
    <property type="protein sequence ID" value="KAF2074896.1"/>
    <property type="molecule type" value="Genomic_DNA"/>
</dbReference>
<dbReference type="InterPro" id="IPR036770">
    <property type="entry name" value="Ankyrin_rpt-contain_sf"/>
</dbReference>
<dbReference type="SUPFAM" id="SSF48403">
    <property type="entry name" value="Ankyrin repeat"/>
    <property type="match status" value="1"/>
</dbReference>
<evidence type="ECO:0008006" key="3">
    <source>
        <dbReference type="Google" id="ProtNLM"/>
    </source>
</evidence>
<comment type="caution">
    <text evidence="1">The sequence shown here is derived from an EMBL/GenBank/DDBJ whole genome shotgun (WGS) entry which is preliminary data.</text>
</comment>
<protein>
    <recommendedName>
        <fullName evidence="3">Ankyrin repeat-containing protein</fullName>
    </recommendedName>
</protein>
<evidence type="ECO:0000313" key="1">
    <source>
        <dbReference type="EMBL" id="KAF2074896.1"/>
    </source>
</evidence>